<evidence type="ECO:0000313" key="2">
    <source>
        <dbReference type="EMBL" id="MFD1782087.1"/>
    </source>
</evidence>
<dbReference type="PRINTS" id="PR00111">
    <property type="entry name" value="ABHYDROLASE"/>
</dbReference>
<dbReference type="EMBL" id="JBHUEY010000001">
    <property type="protein sequence ID" value="MFD1782087.1"/>
    <property type="molecule type" value="Genomic_DNA"/>
</dbReference>
<dbReference type="RefSeq" id="WP_377281084.1">
    <property type="nucleotide sequence ID" value="NZ_JBHRSI010000003.1"/>
</dbReference>
<dbReference type="GO" id="GO:0016787">
    <property type="term" value="F:hydrolase activity"/>
    <property type="evidence" value="ECO:0007669"/>
    <property type="project" value="UniProtKB-KW"/>
</dbReference>
<keyword evidence="2" id="KW-0378">Hydrolase</keyword>
<comment type="caution">
    <text evidence="2">The sequence shown here is derived from an EMBL/GenBank/DDBJ whole genome shotgun (WGS) entry which is preliminary data.</text>
</comment>
<dbReference type="InterPro" id="IPR000639">
    <property type="entry name" value="Epox_hydrolase-like"/>
</dbReference>
<dbReference type="InterPro" id="IPR050471">
    <property type="entry name" value="AB_hydrolase"/>
</dbReference>
<dbReference type="Pfam" id="PF00561">
    <property type="entry name" value="Abhydrolase_1"/>
    <property type="match status" value="1"/>
</dbReference>
<dbReference type="InterPro" id="IPR029058">
    <property type="entry name" value="AB_hydrolase_fold"/>
</dbReference>
<proteinExistence type="predicted"/>
<reference evidence="3" key="1">
    <citation type="journal article" date="2019" name="Int. J. Syst. Evol. Microbiol.">
        <title>The Global Catalogue of Microorganisms (GCM) 10K type strain sequencing project: providing services to taxonomists for standard genome sequencing and annotation.</title>
        <authorList>
            <consortium name="The Broad Institute Genomics Platform"/>
            <consortium name="The Broad Institute Genome Sequencing Center for Infectious Disease"/>
            <person name="Wu L."/>
            <person name="Ma J."/>
        </authorList>
    </citation>
    <scope>NUCLEOTIDE SEQUENCE [LARGE SCALE GENOMIC DNA]</scope>
    <source>
        <strain evidence="3">DFY28</strain>
    </source>
</reference>
<dbReference type="Gene3D" id="3.40.50.1820">
    <property type="entry name" value="alpha/beta hydrolase"/>
    <property type="match status" value="1"/>
</dbReference>
<sequence length="267" mass="28819">MPSVRANGIDIYYERAGSGPRLLFISGTGGDLRNKPNVFDGALGRSFEVLAYDQRGLGRTEKPDVPYSMADYADDAAALMDAVGWDRAHVVGVSFGGMVAQELALRHPGKVERLVLACTSPGGAGGASFPFHEIEHLKGEARARHLLPISDTRRDEAWAKAHPELYAQLIAQTAADPFADEPGRAMGAHRQLEARARHDTWDRLPDIAIPTLIAAGRYDGIALPQTQEKMAGRIPGAQLRWFEGGHLFMIQDRAAAPAIAAFLTGDA</sequence>
<dbReference type="PANTHER" id="PTHR43433:SF5">
    <property type="entry name" value="AB HYDROLASE-1 DOMAIN-CONTAINING PROTEIN"/>
    <property type="match status" value="1"/>
</dbReference>
<dbReference type="PRINTS" id="PR00412">
    <property type="entry name" value="EPOXHYDRLASE"/>
</dbReference>
<name>A0ABW4MVU5_9CAUL</name>
<evidence type="ECO:0000259" key="1">
    <source>
        <dbReference type="Pfam" id="PF00561"/>
    </source>
</evidence>
<protein>
    <submittedName>
        <fullName evidence="2">Alpha/beta fold hydrolase</fullName>
    </submittedName>
</protein>
<gene>
    <name evidence="2" type="ORF">ACFSC0_01680</name>
</gene>
<keyword evidence="3" id="KW-1185">Reference proteome</keyword>
<evidence type="ECO:0000313" key="3">
    <source>
        <dbReference type="Proteomes" id="UP001597237"/>
    </source>
</evidence>
<dbReference type="SUPFAM" id="SSF53474">
    <property type="entry name" value="alpha/beta-Hydrolases"/>
    <property type="match status" value="1"/>
</dbReference>
<dbReference type="PANTHER" id="PTHR43433">
    <property type="entry name" value="HYDROLASE, ALPHA/BETA FOLD FAMILY PROTEIN"/>
    <property type="match status" value="1"/>
</dbReference>
<dbReference type="InterPro" id="IPR000073">
    <property type="entry name" value="AB_hydrolase_1"/>
</dbReference>
<dbReference type="Proteomes" id="UP001597237">
    <property type="component" value="Unassembled WGS sequence"/>
</dbReference>
<organism evidence="2 3">
    <name type="scientific">Phenylobacterium terrae</name>
    <dbReference type="NCBI Taxonomy" id="2665495"/>
    <lineage>
        <taxon>Bacteria</taxon>
        <taxon>Pseudomonadati</taxon>
        <taxon>Pseudomonadota</taxon>
        <taxon>Alphaproteobacteria</taxon>
        <taxon>Caulobacterales</taxon>
        <taxon>Caulobacteraceae</taxon>
        <taxon>Phenylobacterium</taxon>
    </lineage>
</organism>
<accession>A0ABW4MVU5</accession>
<feature type="domain" description="AB hydrolase-1" evidence="1">
    <location>
        <begin position="20"/>
        <end position="251"/>
    </location>
</feature>